<evidence type="ECO:0000313" key="2">
    <source>
        <dbReference type="EMBL" id="QCI86176.1"/>
    </source>
</evidence>
<keyword evidence="1" id="KW-0472">Membrane</keyword>
<accession>A0A4D7CVW3</accession>
<dbReference type="RefSeq" id="WP_136953011.1">
    <property type="nucleotide sequence ID" value="NZ_CP039712.1"/>
</dbReference>
<protein>
    <submittedName>
        <fullName evidence="2">DNA-directed RNA polymerase subunit beta</fullName>
    </submittedName>
</protein>
<keyword evidence="1" id="KW-0812">Transmembrane</keyword>
<gene>
    <name evidence="2" type="ORF">FA707_04010</name>
</gene>
<dbReference type="AlphaFoldDB" id="A0A4D7CVW3"/>
<keyword evidence="3" id="KW-1185">Reference proteome</keyword>
<keyword evidence="2" id="KW-0240">DNA-directed RNA polymerase</keyword>
<dbReference type="InterPro" id="IPR024596">
    <property type="entry name" value="RNApol_su_b/EpuA"/>
</dbReference>
<sequence length="62" mass="6998">MSLSKKYIITQLIKVIIFLVLFIALFYIGLMIGYGVIGDGNPTEVFGKDVWQYLISILGTNR</sequence>
<dbReference type="GO" id="GO:0000428">
    <property type="term" value="C:DNA-directed RNA polymerase complex"/>
    <property type="evidence" value="ECO:0007669"/>
    <property type="project" value="UniProtKB-KW"/>
</dbReference>
<keyword evidence="1" id="KW-1133">Transmembrane helix</keyword>
<dbReference type="KEGG" id="vao:FA707_04010"/>
<keyword evidence="2" id="KW-0804">Transcription</keyword>
<name>A0A4D7CVW3_9ENTE</name>
<proteinExistence type="predicted"/>
<dbReference type="Pfam" id="PF11772">
    <property type="entry name" value="EpuA"/>
    <property type="match status" value="1"/>
</dbReference>
<reference evidence="2 3" key="1">
    <citation type="submission" date="2019-04" db="EMBL/GenBank/DDBJ databases">
        <title>Vagococcus sp. nov., isolated from faeces of yaks (Bos grunniens).</title>
        <authorList>
            <person name="Ge Y."/>
        </authorList>
    </citation>
    <scope>NUCLEOTIDE SEQUENCE [LARGE SCALE GENOMIC DNA]</scope>
    <source>
        <strain evidence="2 3">MN-17</strain>
    </source>
</reference>
<feature type="transmembrane region" description="Helical" evidence="1">
    <location>
        <begin position="12"/>
        <end position="37"/>
    </location>
</feature>
<dbReference type="Proteomes" id="UP000298615">
    <property type="component" value="Chromosome"/>
</dbReference>
<dbReference type="EMBL" id="CP039712">
    <property type="protein sequence ID" value="QCI86176.1"/>
    <property type="molecule type" value="Genomic_DNA"/>
</dbReference>
<evidence type="ECO:0000313" key="3">
    <source>
        <dbReference type="Proteomes" id="UP000298615"/>
    </source>
</evidence>
<organism evidence="2 3">
    <name type="scientific">Vagococcus zengguangii</name>
    <dbReference type="NCBI Taxonomy" id="2571750"/>
    <lineage>
        <taxon>Bacteria</taxon>
        <taxon>Bacillati</taxon>
        <taxon>Bacillota</taxon>
        <taxon>Bacilli</taxon>
        <taxon>Lactobacillales</taxon>
        <taxon>Enterococcaceae</taxon>
        <taxon>Vagococcus</taxon>
    </lineage>
</organism>
<evidence type="ECO:0000256" key="1">
    <source>
        <dbReference type="SAM" id="Phobius"/>
    </source>
</evidence>